<evidence type="ECO:0000313" key="2">
    <source>
        <dbReference type="EMBL" id="MEK8025794.1"/>
    </source>
</evidence>
<comment type="similarity">
    <text evidence="1">Belongs to the HyuE racemase family.</text>
</comment>
<gene>
    <name evidence="2" type="ORF">AACH11_07465</name>
</gene>
<accession>A0ABU9B7D8</accession>
<dbReference type="EMBL" id="JBBUTF010000006">
    <property type="protein sequence ID" value="MEK8025794.1"/>
    <property type="molecule type" value="Genomic_DNA"/>
</dbReference>
<dbReference type="InterPro" id="IPR053714">
    <property type="entry name" value="Iso_Racemase_Enz_sf"/>
</dbReference>
<dbReference type="Proteomes" id="UP001368500">
    <property type="component" value="Unassembled WGS sequence"/>
</dbReference>
<dbReference type="RefSeq" id="WP_341373581.1">
    <property type="nucleotide sequence ID" value="NZ_JBBUTF010000006.1"/>
</dbReference>
<dbReference type="InterPro" id="IPR015942">
    <property type="entry name" value="Asp/Glu/hydantoin_racemase"/>
</dbReference>
<organism evidence="2 3">
    <name type="scientific">Pseudaquabacterium rugosum</name>
    <dbReference type="NCBI Taxonomy" id="2984194"/>
    <lineage>
        <taxon>Bacteria</taxon>
        <taxon>Pseudomonadati</taxon>
        <taxon>Pseudomonadota</taxon>
        <taxon>Betaproteobacteria</taxon>
        <taxon>Burkholderiales</taxon>
        <taxon>Sphaerotilaceae</taxon>
        <taxon>Pseudaquabacterium</taxon>
    </lineage>
</organism>
<comment type="caution">
    <text evidence="2">The sequence shown here is derived from an EMBL/GenBank/DDBJ whole genome shotgun (WGS) entry which is preliminary data.</text>
</comment>
<evidence type="ECO:0000313" key="3">
    <source>
        <dbReference type="Proteomes" id="UP001368500"/>
    </source>
</evidence>
<name>A0ABU9B7D8_9BURK</name>
<dbReference type="Gene3D" id="3.40.50.12500">
    <property type="match status" value="1"/>
</dbReference>
<dbReference type="Pfam" id="PF01177">
    <property type="entry name" value="Asp_Glu_race"/>
    <property type="match status" value="1"/>
</dbReference>
<sequence length="223" mass="23362">MSPGPRITLIHAVQVAIAPVADALRALWPEARAEHLWDDGLGPALAAAGALTPQLKARIRRLAEHALANGAEGVLYTCSAFGEAIAEVAAAHPQPVLRPNEAMFEAALQAGPRVGLVATFASACAPMEAEFHALCAARGRGDITLRTLCLPEALADAQAGRMEAHDARHLQAVPDFAAGCDVLMLAHFSNARVQPLLQARLDLPVLAAPQAAVQALRTRLQPA</sequence>
<keyword evidence="3" id="KW-1185">Reference proteome</keyword>
<protein>
    <submittedName>
        <fullName evidence="2">Arylsulfatase</fullName>
    </submittedName>
</protein>
<evidence type="ECO:0000256" key="1">
    <source>
        <dbReference type="ARBA" id="ARBA00038414"/>
    </source>
</evidence>
<proteinExistence type="inferred from homology"/>
<reference evidence="2 3" key="1">
    <citation type="submission" date="2024-04" db="EMBL/GenBank/DDBJ databases">
        <title>Novel species of the genus Ideonella isolated from streams.</title>
        <authorList>
            <person name="Lu H."/>
        </authorList>
    </citation>
    <scope>NUCLEOTIDE SEQUENCE [LARGE SCALE GENOMIC DNA]</scope>
    <source>
        <strain evidence="2 3">BYS139W</strain>
    </source>
</reference>